<evidence type="ECO:0000313" key="5">
    <source>
        <dbReference type="EMBL" id="KAJ1088139.1"/>
    </source>
</evidence>
<dbReference type="InterPro" id="IPR000940">
    <property type="entry name" value="NNMT_TEMT_trans"/>
</dbReference>
<dbReference type="GO" id="GO:0032259">
    <property type="term" value="P:methylation"/>
    <property type="evidence" value="ECO:0007669"/>
    <property type="project" value="UniProtKB-KW"/>
</dbReference>
<proteinExistence type="inferred from homology"/>
<name>A0AAV7LC68_PLEWA</name>
<gene>
    <name evidence="5" type="ORF">NDU88_001298</name>
</gene>
<dbReference type="PROSITE" id="PS51681">
    <property type="entry name" value="SAM_MT_NNMT_PNMT_TEMT"/>
    <property type="match status" value="1"/>
</dbReference>
<dbReference type="PANTHER" id="PTHR10867">
    <property type="entry name" value="NNMT/PNMT/TEMT FAMILY MEMBER"/>
    <property type="match status" value="1"/>
</dbReference>
<evidence type="ECO:0000256" key="1">
    <source>
        <dbReference type="ARBA" id="ARBA00007996"/>
    </source>
</evidence>
<keyword evidence="4" id="KW-0949">S-adenosyl-L-methionine</keyword>
<dbReference type="Pfam" id="PF01234">
    <property type="entry name" value="NNMT_PNMT_TEMT"/>
    <property type="match status" value="1"/>
</dbReference>
<dbReference type="EMBL" id="JANPWB010000015">
    <property type="protein sequence ID" value="KAJ1088139.1"/>
    <property type="molecule type" value="Genomic_DNA"/>
</dbReference>
<comment type="caution">
    <text evidence="5">The sequence shown here is derived from an EMBL/GenBank/DDBJ whole genome shotgun (WGS) entry which is preliminary data.</text>
</comment>
<protein>
    <submittedName>
        <fullName evidence="5">Uncharacterized protein</fullName>
    </submittedName>
</protein>
<evidence type="ECO:0000256" key="3">
    <source>
        <dbReference type="ARBA" id="ARBA00022679"/>
    </source>
</evidence>
<sequence length="263" mass="30526">MEPCLTWTSLYQKYFDAEKAFAEYYTAESEFTDESVIQPMRQLEDIFASGSVKGDTLIFYGISLNIHLLFPACAYFKEITIMDYLDTNLEYIDNWLKHHPKAFNWIQCFKSIQVNHEVRQNWIENEEKLKQTIKNTMKLELSESGPVAPKSFPQVDCLIIPHTLAVICKDHSSFISSFKDSSALLKLGGHLIMFLPLECTYMYLANFKFPMLCIKEEFVRKVLNEGGFMIKEAQLKPRINQTKFSMTDYSHILCLVAIKVHNV</sequence>
<dbReference type="Proteomes" id="UP001066276">
    <property type="component" value="Chromosome 11"/>
</dbReference>
<evidence type="ECO:0000256" key="4">
    <source>
        <dbReference type="ARBA" id="ARBA00022691"/>
    </source>
</evidence>
<dbReference type="GO" id="GO:0005829">
    <property type="term" value="C:cytosol"/>
    <property type="evidence" value="ECO:0007669"/>
    <property type="project" value="TreeGrafter"/>
</dbReference>
<dbReference type="PANTHER" id="PTHR10867:SF32">
    <property type="entry name" value="NICOTINAMIDE N-METHYLTRANSFERASE"/>
    <property type="match status" value="1"/>
</dbReference>
<dbReference type="GO" id="GO:0008170">
    <property type="term" value="F:N-methyltransferase activity"/>
    <property type="evidence" value="ECO:0007669"/>
    <property type="project" value="TreeGrafter"/>
</dbReference>
<comment type="similarity">
    <text evidence="1">Belongs to the class I-like SAM-binding methyltransferase superfamily. NNMT/PNMT/TEMT family.</text>
</comment>
<dbReference type="InterPro" id="IPR029063">
    <property type="entry name" value="SAM-dependent_MTases_sf"/>
</dbReference>
<organism evidence="5 6">
    <name type="scientific">Pleurodeles waltl</name>
    <name type="common">Iberian ribbed newt</name>
    <dbReference type="NCBI Taxonomy" id="8319"/>
    <lineage>
        <taxon>Eukaryota</taxon>
        <taxon>Metazoa</taxon>
        <taxon>Chordata</taxon>
        <taxon>Craniata</taxon>
        <taxon>Vertebrata</taxon>
        <taxon>Euteleostomi</taxon>
        <taxon>Amphibia</taxon>
        <taxon>Batrachia</taxon>
        <taxon>Caudata</taxon>
        <taxon>Salamandroidea</taxon>
        <taxon>Salamandridae</taxon>
        <taxon>Pleurodelinae</taxon>
        <taxon>Pleurodeles</taxon>
    </lineage>
</organism>
<keyword evidence="3" id="KW-0808">Transferase</keyword>
<accession>A0AAV7LC68</accession>
<keyword evidence="6" id="KW-1185">Reference proteome</keyword>
<dbReference type="Gene3D" id="3.40.50.150">
    <property type="entry name" value="Vaccinia Virus protein VP39"/>
    <property type="match status" value="1"/>
</dbReference>
<evidence type="ECO:0000313" key="6">
    <source>
        <dbReference type="Proteomes" id="UP001066276"/>
    </source>
</evidence>
<keyword evidence="2" id="KW-0489">Methyltransferase</keyword>
<dbReference type="AlphaFoldDB" id="A0AAV7LC68"/>
<dbReference type="SUPFAM" id="SSF53335">
    <property type="entry name" value="S-adenosyl-L-methionine-dependent methyltransferases"/>
    <property type="match status" value="1"/>
</dbReference>
<evidence type="ECO:0000256" key="2">
    <source>
        <dbReference type="ARBA" id="ARBA00022603"/>
    </source>
</evidence>
<reference evidence="5" key="1">
    <citation type="journal article" date="2022" name="bioRxiv">
        <title>Sequencing and chromosome-scale assembly of the giantPleurodeles waltlgenome.</title>
        <authorList>
            <person name="Brown T."/>
            <person name="Elewa A."/>
            <person name="Iarovenko S."/>
            <person name="Subramanian E."/>
            <person name="Araus A.J."/>
            <person name="Petzold A."/>
            <person name="Susuki M."/>
            <person name="Suzuki K.-i.T."/>
            <person name="Hayashi T."/>
            <person name="Toyoda A."/>
            <person name="Oliveira C."/>
            <person name="Osipova E."/>
            <person name="Leigh N.D."/>
            <person name="Simon A."/>
            <person name="Yun M.H."/>
        </authorList>
    </citation>
    <scope>NUCLEOTIDE SEQUENCE</scope>
    <source>
        <strain evidence="5">20211129_DDA</strain>
        <tissue evidence="5">Liver</tissue>
    </source>
</reference>